<evidence type="ECO:0000259" key="9">
    <source>
        <dbReference type="PROSITE" id="PS01124"/>
    </source>
</evidence>
<dbReference type="RefSeq" id="WP_213530091.1">
    <property type="nucleotide sequence ID" value="NZ_BOVJ01000140.1"/>
</dbReference>
<accession>A0ABQ4NBJ8</accession>
<proteinExistence type="predicted"/>
<evidence type="ECO:0000256" key="6">
    <source>
        <dbReference type="ARBA" id="ARBA00023125"/>
    </source>
</evidence>
<dbReference type="PROSITE" id="PS01124">
    <property type="entry name" value="HTH_ARAC_FAMILY_2"/>
    <property type="match status" value="1"/>
</dbReference>
<dbReference type="SUPFAM" id="SSF46689">
    <property type="entry name" value="Homeodomain-like"/>
    <property type="match status" value="2"/>
</dbReference>
<evidence type="ECO:0000256" key="4">
    <source>
        <dbReference type="ARBA" id="ARBA00023012"/>
    </source>
</evidence>
<dbReference type="InterPro" id="IPR009057">
    <property type="entry name" value="Homeodomain-like_sf"/>
</dbReference>
<dbReference type="InterPro" id="IPR018060">
    <property type="entry name" value="HTH_AraC"/>
</dbReference>
<feature type="domain" description="Response regulatory" evidence="10">
    <location>
        <begin position="12"/>
        <end position="129"/>
    </location>
</feature>
<evidence type="ECO:0000256" key="2">
    <source>
        <dbReference type="ARBA" id="ARBA00022490"/>
    </source>
</evidence>
<keyword evidence="5" id="KW-0805">Transcription regulation</keyword>
<evidence type="ECO:0000256" key="7">
    <source>
        <dbReference type="ARBA" id="ARBA00023163"/>
    </source>
</evidence>
<keyword evidence="3 8" id="KW-0597">Phosphoprotein</keyword>
<dbReference type="InterPro" id="IPR051552">
    <property type="entry name" value="HptR"/>
</dbReference>
<dbReference type="PANTHER" id="PTHR42713:SF3">
    <property type="entry name" value="TRANSCRIPTIONAL REGULATORY PROTEIN HPTR"/>
    <property type="match status" value="1"/>
</dbReference>
<comment type="subcellular location">
    <subcellularLocation>
        <location evidence="1">Cytoplasm</location>
    </subcellularLocation>
</comment>
<protein>
    <recommendedName>
        <fullName evidence="13">AraC family transcriptional regulator</fullName>
    </recommendedName>
</protein>
<dbReference type="SMART" id="SM00342">
    <property type="entry name" value="HTH_ARAC"/>
    <property type="match status" value="1"/>
</dbReference>
<evidence type="ECO:0008006" key="13">
    <source>
        <dbReference type="Google" id="ProtNLM"/>
    </source>
</evidence>
<organism evidence="11 12">
    <name type="scientific">Paenibacillus cisolokensis</name>
    <dbReference type="NCBI Taxonomy" id="1658519"/>
    <lineage>
        <taxon>Bacteria</taxon>
        <taxon>Bacillati</taxon>
        <taxon>Bacillota</taxon>
        <taxon>Bacilli</taxon>
        <taxon>Bacillales</taxon>
        <taxon>Paenibacillaceae</taxon>
        <taxon>Paenibacillus</taxon>
    </lineage>
</organism>
<dbReference type="InterPro" id="IPR020449">
    <property type="entry name" value="Tscrpt_reg_AraC-type_HTH"/>
</dbReference>
<dbReference type="SMART" id="SM00448">
    <property type="entry name" value="REC"/>
    <property type="match status" value="1"/>
</dbReference>
<dbReference type="InterPro" id="IPR011006">
    <property type="entry name" value="CheY-like_superfamily"/>
</dbReference>
<evidence type="ECO:0000259" key="10">
    <source>
        <dbReference type="PROSITE" id="PS50110"/>
    </source>
</evidence>
<evidence type="ECO:0000256" key="8">
    <source>
        <dbReference type="PROSITE-ProRule" id="PRU00169"/>
    </source>
</evidence>
<dbReference type="CDD" id="cd17536">
    <property type="entry name" value="REC_YesN-like"/>
    <property type="match status" value="1"/>
</dbReference>
<dbReference type="EMBL" id="BOVJ01000140">
    <property type="protein sequence ID" value="GIQ65577.1"/>
    <property type="molecule type" value="Genomic_DNA"/>
</dbReference>
<feature type="domain" description="HTH araC/xylS-type" evidence="9">
    <location>
        <begin position="421"/>
        <end position="519"/>
    </location>
</feature>
<dbReference type="PROSITE" id="PS50110">
    <property type="entry name" value="RESPONSE_REGULATORY"/>
    <property type="match status" value="1"/>
</dbReference>
<dbReference type="PANTHER" id="PTHR42713">
    <property type="entry name" value="HISTIDINE KINASE-RELATED"/>
    <property type="match status" value="1"/>
</dbReference>
<dbReference type="Pfam" id="PF12833">
    <property type="entry name" value="HTH_18"/>
    <property type="match status" value="1"/>
</dbReference>
<feature type="modified residue" description="4-aspartylphosphate" evidence="8">
    <location>
        <position position="64"/>
    </location>
</feature>
<dbReference type="SUPFAM" id="SSF52172">
    <property type="entry name" value="CheY-like"/>
    <property type="match status" value="1"/>
</dbReference>
<evidence type="ECO:0000256" key="5">
    <source>
        <dbReference type="ARBA" id="ARBA00023015"/>
    </source>
</evidence>
<comment type="caution">
    <text evidence="11">The sequence shown here is derived from an EMBL/GenBank/DDBJ whole genome shotgun (WGS) entry which is preliminary data.</text>
</comment>
<dbReference type="InterPro" id="IPR001789">
    <property type="entry name" value="Sig_transdc_resp-reg_receiver"/>
</dbReference>
<sequence>MTKLDNRQRFVNMLIVDDEPIICEGLRYTIEWEKFGVSVVGEAYDGEEALRIIREQEVDFVLSDVRMDGMDGIQLAEQLNLHYPHIRLVIISGYEEFEYARRAMRVGVKDYLLKPVRIDELIQVVQDIVASVRKNKAATNKEEHLLWFSGMIKDAARNGQAVPPSLKGGFYRLIASQWKDFAERFSRLSADDYQNMQERWLQWMDERLISHGIRSISVFDHKNMLFTLAIADTELSDSAWRLLLEDAMQGWDGSGGLCCGVSAAFRELEQTGARSAEAREALLHHVLTDGTVLFPDDPAVRKLESKPDIPFKDWVQSIVSALFKQDPGEIRSLVGSFFAALKNRRLLLPDAVRVYDELLVLLRLRLRQSGLNQPEQSRGASIDLNVYNSYSSIETLALNEMEQLMRLVDQSGIDKSFWIIERAKKYLSEHYRDDVKASEIAEWLKITPSYFSLLFKQSTGKSFKEYMNELRMEQAKHLLATTHEKVFEIANEVGYKEYKYFVSVFKSYTGMTPKEYRALTAAL</sequence>
<keyword evidence="2" id="KW-0963">Cytoplasm</keyword>
<evidence type="ECO:0000256" key="3">
    <source>
        <dbReference type="ARBA" id="ARBA00022553"/>
    </source>
</evidence>
<evidence type="ECO:0000256" key="1">
    <source>
        <dbReference type="ARBA" id="ARBA00004496"/>
    </source>
</evidence>
<gene>
    <name evidence="11" type="ORF">PACILC2_41450</name>
</gene>
<dbReference type="Gene3D" id="1.10.10.60">
    <property type="entry name" value="Homeodomain-like"/>
    <property type="match status" value="2"/>
</dbReference>
<reference evidence="11 12" key="1">
    <citation type="submission" date="2021-04" db="EMBL/GenBank/DDBJ databases">
        <title>Draft genome sequence of Paenibacillus cisolokensis, LC2-13A.</title>
        <authorList>
            <person name="Uke A."/>
            <person name="Chhe C."/>
            <person name="Baramee S."/>
            <person name="Kosugi A."/>
        </authorList>
    </citation>
    <scope>NUCLEOTIDE SEQUENCE [LARGE SCALE GENOMIC DNA]</scope>
    <source>
        <strain evidence="11 12">LC2-13A</strain>
    </source>
</reference>
<dbReference type="Proteomes" id="UP000680304">
    <property type="component" value="Unassembled WGS sequence"/>
</dbReference>
<keyword evidence="12" id="KW-1185">Reference proteome</keyword>
<dbReference type="InterPro" id="IPR018062">
    <property type="entry name" value="HTH_AraC-typ_CS"/>
</dbReference>
<keyword evidence="6" id="KW-0238">DNA-binding</keyword>
<dbReference type="Gene3D" id="3.40.50.2300">
    <property type="match status" value="1"/>
</dbReference>
<evidence type="ECO:0000313" key="11">
    <source>
        <dbReference type="EMBL" id="GIQ65577.1"/>
    </source>
</evidence>
<name>A0ABQ4NBJ8_9BACL</name>
<dbReference type="PROSITE" id="PS00041">
    <property type="entry name" value="HTH_ARAC_FAMILY_1"/>
    <property type="match status" value="1"/>
</dbReference>
<dbReference type="PRINTS" id="PR00032">
    <property type="entry name" value="HTHARAC"/>
</dbReference>
<keyword evidence="4" id="KW-0902">Two-component regulatory system</keyword>
<evidence type="ECO:0000313" key="12">
    <source>
        <dbReference type="Proteomes" id="UP000680304"/>
    </source>
</evidence>
<dbReference type="Pfam" id="PF00072">
    <property type="entry name" value="Response_reg"/>
    <property type="match status" value="1"/>
</dbReference>
<keyword evidence="7" id="KW-0804">Transcription</keyword>